<dbReference type="InterPro" id="IPR003871">
    <property type="entry name" value="RFA1B/D_OB_1st"/>
</dbReference>
<evidence type="ECO:0000313" key="4">
    <source>
        <dbReference type="Proteomes" id="UP000824890"/>
    </source>
</evidence>
<comment type="caution">
    <text evidence="3">The sequence shown here is derived from an EMBL/GenBank/DDBJ whole genome shotgun (WGS) entry which is preliminary data.</text>
</comment>
<dbReference type="InterPro" id="IPR012340">
    <property type="entry name" value="NA-bd_OB-fold"/>
</dbReference>
<dbReference type="SUPFAM" id="SSF50249">
    <property type="entry name" value="Nucleic acid-binding proteins"/>
    <property type="match status" value="2"/>
</dbReference>
<dbReference type="CDD" id="cd04480">
    <property type="entry name" value="RPA1_DBD_A_like"/>
    <property type="match status" value="2"/>
</dbReference>
<feature type="non-terminal residue" evidence="3">
    <location>
        <position position="1"/>
    </location>
</feature>
<name>A0ABQ7WX93_BRANA</name>
<keyword evidence="4" id="KW-1185">Reference proteome</keyword>
<feature type="region of interest" description="Disordered" evidence="1">
    <location>
        <begin position="152"/>
        <end position="189"/>
    </location>
</feature>
<proteinExistence type="predicted"/>
<organism evidence="3 4">
    <name type="scientific">Brassica napus</name>
    <name type="common">Rape</name>
    <dbReference type="NCBI Taxonomy" id="3708"/>
    <lineage>
        <taxon>Eukaryota</taxon>
        <taxon>Viridiplantae</taxon>
        <taxon>Streptophyta</taxon>
        <taxon>Embryophyta</taxon>
        <taxon>Tracheophyta</taxon>
        <taxon>Spermatophyta</taxon>
        <taxon>Magnoliopsida</taxon>
        <taxon>eudicotyledons</taxon>
        <taxon>Gunneridae</taxon>
        <taxon>Pentapetalae</taxon>
        <taxon>rosids</taxon>
        <taxon>malvids</taxon>
        <taxon>Brassicales</taxon>
        <taxon>Brassicaceae</taxon>
        <taxon>Brassiceae</taxon>
        <taxon>Brassica</taxon>
    </lineage>
</organism>
<reference evidence="3 4" key="1">
    <citation type="submission" date="2021-05" db="EMBL/GenBank/DDBJ databases">
        <title>Genome Assembly of Synthetic Allotetraploid Brassica napus Reveals Homoeologous Exchanges between Subgenomes.</title>
        <authorList>
            <person name="Davis J.T."/>
        </authorList>
    </citation>
    <scope>NUCLEOTIDE SEQUENCE [LARGE SCALE GENOMIC DNA]</scope>
    <source>
        <strain evidence="4">cv. Da-Ae</strain>
        <tissue evidence="3">Seedling</tissue>
    </source>
</reference>
<feature type="domain" description="Replication protein A 70 kDa DNA-binding subunit B/D first OB fold" evidence="2">
    <location>
        <begin position="194"/>
        <end position="291"/>
    </location>
</feature>
<protein>
    <recommendedName>
        <fullName evidence="2">Replication protein A 70 kDa DNA-binding subunit B/D first OB fold domain-containing protein</fullName>
    </recommendedName>
</protein>
<accession>A0ABQ7WX93</accession>
<evidence type="ECO:0000313" key="3">
    <source>
        <dbReference type="EMBL" id="KAH0841441.1"/>
    </source>
</evidence>
<sequence>ISPQAITPYNLDHTLQFITYLIPPSGRKKNIMAMVTNSEITMLNNLKPYKNTWKVEVKVLRSWSQQSNYSGEDTFEFLLEDRMGTEMYCTCKRIFLARVKNLQVGQWKFLENFSVYPAIGMYRLSGHIFKISITQCSIVTNSSLTTCEVPSIDHNKESSSEDLPTSGSKRKEGDTDLNDMNSTSKNKYVKRSKNDLKPYRDEWRLTLKLLHSWKQSTSFSGDTLECVLVDQTGAKIQASCKRSQMNRVQRYLPVGEWKVVDTVKITGAGGQYRPTKQQYKMTILGDTSITPSDYRNDNQFLDLANYQEIVNGKLKPNFLIDIMGQKKLEFTLRDINGLSLPCCLWGTYAENVHTACQKS</sequence>
<evidence type="ECO:0000256" key="1">
    <source>
        <dbReference type="SAM" id="MobiDB-lite"/>
    </source>
</evidence>
<dbReference type="EMBL" id="JAGKQM010002972">
    <property type="protein sequence ID" value="KAH0841441.1"/>
    <property type="molecule type" value="Genomic_DNA"/>
</dbReference>
<evidence type="ECO:0000259" key="2">
    <source>
        <dbReference type="Pfam" id="PF02721"/>
    </source>
</evidence>
<dbReference type="Proteomes" id="UP000824890">
    <property type="component" value="Unassembled WGS sequence"/>
</dbReference>
<gene>
    <name evidence="3" type="ORF">HID58_092194</name>
</gene>
<feature type="domain" description="Replication protein A 70 kDa DNA-binding subunit B/D first OB fold" evidence="2">
    <location>
        <begin position="41"/>
        <end position="141"/>
    </location>
</feature>
<dbReference type="Gene3D" id="2.40.50.140">
    <property type="entry name" value="Nucleic acid-binding proteins"/>
    <property type="match status" value="2"/>
</dbReference>
<dbReference type="Pfam" id="PF02721">
    <property type="entry name" value="DUF223"/>
    <property type="match status" value="2"/>
</dbReference>